<dbReference type="InterPro" id="IPR046770">
    <property type="entry name" value="DOCKER_Lobe_B"/>
</dbReference>
<dbReference type="InterPro" id="IPR046769">
    <property type="entry name" value="DOCKER_Lobe_A"/>
</dbReference>
<feature type="domain" description="DOCKER" evidence="3">
    <location>
        <begin position="380"/>
        <end position="798"/>
    </location>
</feature>
<sequence>MFLTQYSFTESHQLDGELSQFGNLYSMPSPDDFKQNGRPPFNSETSRNLLMCLVWVLKWTERSALSACVAELPAQRLHVLLALVDLCFKCQEYKGRKEILKCAQQNVRKTTDIKAKLEDVILGQGSARNDFIMRRKGAQCGRGACGARGGRERWRKEWARGGARSRPPPPPPPQPALAAALAAELALALLHALEAIVQSVSGLEWGQSACSAALCVVLRALQRNQSAAVLQHMFASVRALIAKLGWSCCGEESGICRVLLRHCAALTAATRAHASATLYALMRQHYQLGNNFSRVKMQVTMSLSSLVGTSATFSEEALRRALKTVLVYAERDLELQDTSFPEQVKDLVFNLHMILSDTVKMKEFQQDPEMLLDLMHRIARGYQHSPDLRLTWLNNMAQKHMERSNHLEAGMCLVHGAALAAEQLGAGGRGAALLQRVTHNALDESCADALHHHLTHQELQALLEHAASELMTAGMYEAVNEVYKVLIPIAEEQRDYKKLANIHGKLSEAFGRVEQLHGKRVFGSYFRVAFYGGRFGDLAGEEFVYKEHALTKLPEIFSRLENFYGSRFGGENVVIIKDSNIVDPASLDPDKAYIQITYVEPYFEPHELRRRITHYERNYNIKRFMYATPFTAGGRAHGELAEQCKRKTVLTTAHHFPYVKTRIQVVQRTQIILSPIEVAIEDIQKKIGELAAATCQEPADPKMLQMVVQGCIGTTVNQGPLELAQVFLAPVAEGKQPPTRLTNKLRLAFKDFSKKCHDALRKNKNLIGSDQREYQRELERNFQRFTERLAPLVHHTPGHVAQLSNGLGKNDYKYQA</sequence>
<evidence type="ECO:0000313" key="4">
    <source>
        <dbReference type="EMBL" id="CAH2065879.1"/>
    </source>
</evidence>
<feature type="non-terminal residue" evidence="4">
    <location>
        <position position="1"/>
    </location>
</feature>
<dbReference type="InterPro" id="IPR043162">
    <property type="entry name" value="DOCK_C_lobe_C"/>
</dbReference>
<dbReference type="InterPro" id="IPR027357">
    <property type="entry name" value="DOCKER_dom"/>
</dbReference>
<dbReference type="Pfam" id="PF06920">
    <property type="entry name" value="DHR-2_Lobe_A"/>
    <property type="match status" value="1"/>
</dbReference>
<gene>
    <name evidence="4" type="ORF">IPOD504_LOCUS13176</name>
</gene>
<keyword evidence="1" id="KW-0344">Guanine-nucleotide releasing factor</keyword>
<protein>
    <recommendedName>
        <fullName evidence="3">DOCKER domain-containing protein</fullName>
    </recommendedName>
</protein>
<dbReference type="InterPro" id="IPR043161">
    <property type="entry name" value="DOCK_C_lobe_A"/>
</dbReference>
<dbReference type="Gene3D" id="1.25.40.410">
    <property type="match status" value="1"/>
</dbReference>
<keyword evidence="5" id="KW-1185">Reference proteome</keyword>
<dbReference type="Pfam" id="PF20422">
    <property type="entry name" value="DHR-2_Lobe_B"/>
    <property type="match status" value="1"/>
</dbReference>
<dbReference type="EMBL" id="OW152816">
    <property type="protein sequence ID" value="CAH2065879.1"/>
    <property type="molecule type" value="Genomic_DNA"/>
</dbReference>
<dbReference type="InterPro" id="IPR026791">
    <property type="entry name" value="DOCK"/>
</dbReference>
<proteinExistence type="inferred from homology"/>
<evidence type="ECO:0000256" key="2">
    <source>
        <dbReference type="PROSITE-ProRule" id="PRU00984"/>
    </source>
</evidence>
<dbReference type="Gene3D" id="1.20.58.740">
    <property type="match status" value="1"/>
</dbReference>
<organism evidence="4 5">
    <name type="scientific">Iphiclides podalirius</name>
    <name type="common">scarce swallowtail</name>
    <dbReference type="NCBI Taxonomy" id="110791"/>
    <lineage>
        <taxon>Eukaryota</taxon>
        <taxon>Metazoa</taxon>
        <taxon>Ecdysozoa</taxon>
        <taxon>Arthropoda</taxon>
        <taxon>Hexapoda</taxon>
        <taxon>Insecta</taxon>
        <taxon>Pterygota</taxon>
        <taxon>Neoptera</taxon>
        <taxon>Endopterygota</taxon>
        <taxon>Lepidoptera</taxon>
        <taxon>Glossata</taxon>
        <taxon>Ditrysia</taxon>
        <taxon>Papilionoidea</taxon>
        <taxon>Papilionidae</taxon>
        <taxon>Papilioninae</taxon>
        <taxon>Iphiclides</taxon>
    </lineage>
</organism>
<evidence type="ECO:0000256" key="1">
    <source>
        <dbReference type="ARBA" id="ARBA00022658"/>
    </source>
</evidence>
<dbReference type="Proteomes" id="UP000837857">
    <property type="component" value="Chromosome 4"/>
</dbReference>
<dbReference type="InterPro" id="IPR046773">
    <property type="entry name" value="DOCKER_Lobe_C"/>
</dbReference>
<dbReference type="PROSITE" id="PS51651">
    <property type="entry name" value="DOCKER"/>
    <property type="match status" value="1"/>
</dbReference>
<accession>A0ABN8IVX3</accession>
<dbReference type="CDD" id="cd11695">
    <property type="entry name" value="DHR2_DOCK_C"/>
    <property type="match status" value="1"/>
</dbReference>
<dbReference type="Pfam" id="PF20421">
    <property type="entry name" value="DHR-2_Lobe_C"/>
    <property type="match status" value="1"/>
</dbReference>
<reference evidence="4" key="1">
    <citation type="submission" date="2022-03" db="EMBL/GenBank/DDBJ databases">
        <authorList>
            <person name="Martin H S."/>
        </authorList>
    </citation>
    <scope>NUCLEOTIDE SEQUENCE</scope>
</reference>
<evidence type="ECO:0000313" key="5">
    <source>
        <dbReference type="Proteomes" id="UP000837857"/>
    </source>
</evidence>
<name>A0ABN8IVX3_9NEOP</name>
<evidence type="ECO:0000259" key="3">
    <source>
        <dbReference type="PROSITE" id="PS51651"/>
    </source>
</evidence>
<dbReference type="PANTHER" id="PTHR23317">
    <property type="entry name" value="DEDICATOR OF CYTOKINESIS DOCK"/>
    <property type="match status" value="1"/>
</dbReference>
<dbReference type="PANTHER" id="PTHR23317:SF76">
    <property type="entry name" value="LD20667P"/>
    <property type="match status" value="1"/>
</dbReference>
<comment type="similarity">
    <text evidence="2">Belongs to the DOCK family.</text>
</comment>